<sequence length="368" mass="40437">MFLSDNIISINDNNFLENIKGKKPLFISVISNIETTKYLPISGVNRKVIEYTPAADMELVILGRSISLPSPPVDTTMCPSPATITRANVYLKDIPVLTVDAGAEIKPKIPTSTYIPVDRKPTGDISKGLAMENSKKLFETGRKIGKKLVVERDFQVAVIGECVPGGTTSALGVLLGLGYDAEDKVSSGSVKNPKELKLKVVEEGLKRAKSQDVFDILNAVGDKMMPVVAGMVFSLVKCKRYVILGGGTQMASVLAVIKEIDRKYVKEEVLDSGYISIGTTEFLLRDRNSDIKGLIKEIECNIPLYASRFYYERSKIEGLKAYCRGAVKEGVGAGGISVYSYTNGLSPDNIREYVEKNYWEWYKSKSSD</sequence>
<dbReference type="NCBIfam" id="TIGR00303">
    <property type="entry name" value="nicotinate mononucleotide-dependent phosphoribosyltransferase CobT"/>
    <property type="match status" value="1"/>
</dbReference>
<dbReference type="CDD" id="cd02439">
    <property type="entry name" value="DMB-PRT_CobT"/>
    <property type="match status" value="1"/>
</dbReference>
<dbReference type="HAMAP" id="MF_01086">
    <property type="entry name" value="UPF0284"/>
    <property type="match status" value="1"/>
</dbReference>
<evidence type="ECO:0000256" key="1">
    <source>
        <dbReference type="HAMAP-Rule" id="MF_01086"/>
    </source>
</evidence>
<dbReference type="OrthoDB" id="9136at2157"/>
<organism evidence="2 3">
    <name type="scientific">Methanofervidicoccus abyssi</name>
    <dbReference type="NCBI Taxonomy" id="2082189"/>
    <lineage>
        <taxon>Archaea</taxon>
        <taxon>Methanobacteriati</taxon>
        <taxon>Methanobacteriota</taxon>
        <taxon>Methanomada group</taxon>
        <taxon>Methanococci</taxon>
        <taxon>Methanococcales</taxon>
        <taxon>Methanofervidicoccus</taxon>
    </lineage>
</organism>
<dbReference type="Gene3D" id="3.40.50.10210">
    <property type="match status" value="1"/>
</dbReference>
<dbReference type="SUPFAM" id="SSF52733">
    <property type="entry name" value="Nicotinate mononucleotide:5,6-dimethylbenzimidazole phosphoribosyltransferase (CobT)"/>
    <property type="match status" value="1"/>
</dbReference>
<evidence type="ECO:0000313" key="3">
    <source>
        <dbReference type="Proteomes" id="UP000290527"/>
    </source>
</evidence>
<name>A0A401HQK6_9EURY</name>
<comment type="similarity">
    <text evidence="1">Belongs to the UPF0284 family.</text>
</comment>
<gene>
    <name evidence="2" type="ORF">MHHB_P0671</name>
</gene>
<dbReference type="PANTHER" id="PTHR38811:SF1">
    <property type="entry name" value="UPF0284 PROTEIN SLL1500"/>
    <property type="match status" value="1"/>
</dbReference>
<dbReference type="AlphaFoldDB" id="A0A401HQK6"/>
<keyword evidence="3" id="KW-1185">Reference proteome</keyword>
<reference evidence="2 3" key="1">
    <citation type="journal article" date="2019" name="Int. J. Syst. Evol. Microbiol.">
        <title>Methanofervidicoccus abyssi gen. nov., sp. nov., a hydrogenotrophic methanogen, isolated from a hydrothermal vent chimney in the Mid-Cayman Spreading Center, the Caribbean Sea.</title>
        <authorList>
            <person name="Sakai S."/>
            <person name="Takaki Y."/>
            <person name="Miyazaki M."/>
            <person name="Ogawara M."/>
            <person name="Yanagawa K."/>
            <person name="Miyazaki J."/>
            <person name="Takai K."/>
        </authorList>
    </citation>
    <scope>NUCLEOTIDE SEQUENCE [LARGE SCALE GENOMIC DNA]</scope>
    <source>
        <strain evidence="2 3">HHB</strain>
    </source>
</reference>
<dbReference type="GO" id="GO:0008939">
    <property type="term" value="F:nicotinate-nucleotide-dimethylbenzimidazole phosphoribosyltransferase activity"/>
    <property type="evidence" value="ECO:0007669"/>
    <property type="project" value="InterPro"/>
</dbReference>
<proteinExistence type="inferred from homology"/>
<dbReference type="RefSeq" id="WP_131007218.1">
    <property type="nucleotide sequence ID" value="NZ_BFAX01000003.1"/>
</dbReference>
<dbReference type="EMBL" id="BFAX01000003">
    <property type="protein sequence ID" value="GBF36441.1"/>
    <property type="molecule type" value="Genomic_DNA"/>
</dbReference>
<comment type="caution">
    <text evidence="2">The sequence shown here is derived from an EMBL/GenBank/DDBJ whole genome shotgun (WGS) entry which is preliminary data.</text>
</comment>
<dbReference type="InterPro" id="IPR036087">
    <property type="entry name" value="Nict_dMeBzImd_PRibTrfase_sf"/>
</dbReference>
<dbReference type="InterPro" id="IPR002805">
    <property type="entry name" value="Nict_dMeBzImd_PRibTrfase_arc"/>
</dbReference>
<protein>
    <recommendedName>
        <fullName evidence="1">UPF0284 protein MHHB_P0671</fullName>
    </recommendedName>
</protein>
<dbReference type="NCBIfam" id="NF003374">
    <property type="entry name" value="PRK04447.1-7"/>
    <property type="match status" value="1"/>
</dbReference>
<dbReference type="Pfam" id="PF02277">
    <property type="entry name" value="DBI_PRT"/>
    <property type="match status" value="1"/>
</dbReference>
<accession>A0A401HQK6</accession>
<evidence type="ECO:0000313" key="2">
    <source>
        <dbReference type="EMBL" id="GBF36441.1"/>
    </source>
</evidence>
<dbReference type="Proteomes" id="UP000290527">
    <property type="component" value="Unassembled WGS sequence"/>
</dbReference>
<dbReference type="NCBIfam" id="NF003372">
    <property type="entry name" value="PRK04447.1-5"/>
    <property type="match status" value="1"/>
</dbReference>
<dbReference type="InterPro" id="IPR003200">
    <property type="entry name" value="Nict_dMeBzImd_PRibTrfase"/>
</dbReference>
<dbReference type="PANTHER" id="PTHR38811">
    <property type="match status" value="1"/>
</dbReference>